<dbReference type="InParanoid" id="A0A3Q7I1P0"/>
<sequence>QQDHLPGRYALDLSHTPYPKFSRFNFTVSSQRLNLLSISSFEESASSNQNHPAEIRGSEAHTDDTSGIDDDSNRHDTEGAKVMQMQYSMPTGKVFSFKL</sequence>
<reference evidence="2" key="1">
    <citation type="journal article" date="2012" name="Nature">
        <title>The tomato genome sequence provides insights into fleshy fruit evolution.</title>
        <authorList>
            <consortium name="Tomato Genome Consortium"/>
        </authorList>
    </citation>
    <scope>NUCLEOTIDE SEQUENCE [LARGE SCALE GENOMIC DNA]</scope>
    <source>
        <strain evidence="2">cv. Heinz 1706</strain>
    </source>
</reference>
<feature type="region of interest" description="Disordered" evidence="1">
    <location>
        <begin position="42"/>
        <end position="80"/>
    </location>
</feature>
<evidence type="ECO:0000313" key="3">
    <source>
        <dbReference type="Proteomes" id="UP000004994"/>
    </source>
</evidence>
<dbReference type="AlphaFoldDB" id="A0A3Q7I1P0"/>
<dbReference type="Proteomes" id="UP000004994">
    <property type="component" value="Chromosome 9"/>
</dbReference>
<protein>
    <submittedName>
        <fullName evidence="2">Uncharacterized protein</fullName>
    </submittedName>
</protein>
<name>A0A3Q7I1P0_SOLLC</name>
<evidence type="ECO:0000313" key="2">
    <source>
        <dbReference type="EnsemblPlants" id="Solyc09g016935.1.1"/>
    </source>
</evidence>
<dbReference type="Gramene" id="Solyc09g016935.1.1">
    <property type="protein sequence ID" value="Solyc09g016935.1.1"/>
    <property type="gene ID" value="Solyc09g016935.1"/>
</dbReference>
<keyword evidence="3" id="KW-1185">Reference proteome</keyword>
<accession>A0A3Q7I1P0</accession>
<organism evidence="2">
    <name type="scientific">Solanum lycopersicum</name>
    <name type="common">Tomato</name>
    <name type="synonym">Lycopersicon esculentum</name>
    <dbReference type="NCBI Taxonomy" id="4081"/>
    <lineage>
        <taxon>Eukaryota</taxon>
        <taxon>Viridiplantae</taxon>
        <taxon>Streptophyta</taxon>
        <taxon>Embryophyta</taxon>
        <taxon>Tracheophyta</taxon>
        <taxon>Spermatophyta</taxon>
        <taxon>Magnoliopsida</taxon>
        <taxon>eudicotyledons</taxon>
        <taxon>Gunneridae</taxon>
        <taxon>Pentapetalae</taxon>
        <taxon>asterids</taxon>
        <taxon>lamiids</taxon>
        <taxon>Solanales</taxon>
        <taxon>Solanaceae</taxon>
        <taxon>Solanoideae</taxon>
        <taxon>Solaneae</taxon>
        <taxon>Solanum</taxon>
        <taxon>Solanum subgen. Lycopersicon</taxon>
    </lineage>
</organism>
<dbReference type="EnsemblPlants" id="Solyc09g016935.1.1">
    <property type="protein sequence ID" value="Solyc09g016935.1.1"/>
    <property type="gene ID" value="Solyc09g016935.1"/>
</dbReference>
<feature type="compositionally biased region" description="Basic and acidic residues" evidence="1">
    <location>
        <begin position="53"/>
        <end position="64"/>
    </location>
</feature>
<evidence type="ECO:0000256" key="1">
    <source>
        <dbReference type="SAM" id="MobiDB-lite"/>
    </source>
</evidence>
<proteinExistence type="predicted"/>
<reference evidence="2" key="2">
    <citation type="submission" date="2019-01" db="UniProtKB">
        <authorList>
            <consortium name="EnsemblPlants"/>
        </authorList>
    </citation>
    <scope>IDENTIFICATION</scope>
    <source>
        <strain evidence="2">cv. Heinz 1706</strain>
    </source>
</reference>